<dbReference type="Proteomes" id="UP000091918">
    <property type="component" value="Unassembled WGS sequence"/>
</dbReference>
<keyword evidence="3" id="KW-1185">Reference proteome</keyword>
<reference evidence="2 3" key="1">
    <citation type="submission" date="2015-07" db="EMBL/GenBank/DDBJ databases">
        <title>Emmonsia species relationships and genome sequence.</title>
        <authorList>
            <person name="Cuomo C.A."/>
            <person name="Schwartz I.S."/>
            <person name="Kenyon C."/>
            <person name="de Hoog G.S."/>
            <person name="Govender N.P."/>
            <person name="Botha A."/>
            <person name="Moreno L."/>
            <person name="de Vries M."/>
            <person name="Munoz J.F."/>
            <person name="Stielow J.B."/>
        </authorList>
    </citation>
    <scope>NUCLEOTIDE SEQUENCE [LARGE SCALE GENOMIC DNA]</scope>
    <source>
        <strain evidence="2 3">CBS 136260</strain>
    </source>
</reference>
<organism evidence="2 3">
    <name type="scientific">Emergomyces africanus</name>
    <dbReference type="NCBI Taxonomy" id="1955775"/>
    <lineage>
        <taxon>Eukaryota</taxon>
        <taxon>Fungi</taxon>
        <taxon>Dikarya</taxon>
        <taxon>Ascomycota</taxon>
        <taxon>Pezizomycotina</taxon>
        <taxon>Eurotiomycetes</taxon>
        <taxon>Eurotiomycetidae</taxon>
        <taxon>Onygenales</taxon>
        <taxon>Ajellomycetaceae</taxon>
        <taxon>Emergomyces</taxon>
    </lineage>
</organism>
<proteinExistence type="predicted"/>
<protein>
    <submittedName>
        <fullName evidence="2">Uncharacterized protein</fullName>
    </submittedName>
</protein>
<keyword evidence="1" id="KW-0812">Transmembrane</keyword>
<evidence type="ECO:0000256" key="1">
    <source>
        <dbReference type="SAM" id="Phobius"/>
    </source>
</evidence>
<evidence type="ECO:0000313" key="3">
    <source>
        <dbReference type="Proteomes" id="UP000091918"/>
    </source>
</evidence>
<accession>A0A1B7NWD9</accession>
<keyword evidence="1" id="KW-0472">Membrane</keyword>
<comment type="caution">
    <text evidence="2">The sequence shown here is derived from an EMBL/GenBank/DDBJ whole genome shotgun (WGS) entry which is preliminary data.</text>
</comment>
<gene>
    <name evidence="2" type="ORF">ACJ72_04577</name>
</gene>
<name>A0A1B7NWD9_9EURO</name>
<evidence type="ECO:0000313" key="2">
    <source>
        <dbReference type="EMBL" id="OAX81084.1"/>
    </source>
</evidence>
<dbReference type="EMBL" id="LGUA01000551">
    <property type="protein sequence ID" value="OAX81084.1"/>
    <property type="molecule type" value="Genomic_DNA"/>
</dbReference>
<sequence length="262" mass="31111">MTPRPKRPRRKLSWWTRKWWVWRSKESPLELRGSIIRLRHRNKRPYLALLRLFLPSSLTSWSYPLPDPLPPMRLVDHPSLCWTRRCEGDLKNLQAIPLWRSHDTPLHSLYRMYEATMAGISMIVAIGYEVEYFWYRSGRAWALDRIPDPRDPDPIRYAILACLVESMPEAFNFKLSIGMRRNGENIPPKDWDGVNNPYAPYTPVTGPEWTKHVPPIDKEYLRETMPERMLDSNGMLVLHEEAESEIFAKRNIIASEERFWRI</sequence>
<dbReference type="OrthoDB" id="5422293at2759"/>
<keyword evidence="1" id="KW-1133">Transmembrane helix</keyword>
<feature type="transmembrane region" description="Helical" evidence="1">
    <location>
        <begin position="115"/>
        <end position="135"/>
    </location>
</feature>
<dbReference type="AlphaFoldDB" id="A0A1B7NWD9"/>